<protein>
    <submittedName>
        <fullName evidence="1">Uncharacterized protein</fullName>
    </submittedName>
</protein>
<proteinExistence type="predicted"/>
<comment type="caution">
    <text evidence="1">The sequence shown here is derived from an EMBL/GenBank/DDBJ whole genome shotgun (WGS) entry which is preliminary data.</text>
</comment>
<dbReference type="Proteomes" id="UP000298416">
    <property type="component" value="Unassembled WGS sequence"/>
</dbReference>
<dbReference type="EMBL" id="PNBA02000007">
    <property type="protein sequence ID" value="KAG6418154.1"/>
    <property type="molecule type" value="Genomic_DNA"/>
</dbReference>
<accession>A0A8X8ZW58</accession>
<reference evidence="1" key="1">
    <citation type="submission" date="2018-01" db="EMBL/GenBank/DDBJ databases">
        <authorList>
            <person name="Mao J.F."/>
        </authorList>
    </citation>
    <scope>NUCLEOTIDE SEQUENCE</scope>
    <source>
        <strain evidence="1">Huo1</strain>
        <tissue evidence="1">Leaf</tissue>
    </source>
</reference>
<evidence type="ECO:0000313" key="1">
    <source>
        <dbReference type="EMBL" id="KAG6418154.1"/>
    </source>
</evidence>
<evidence type="ECO:0000313" key="2">
    <source>
        <dbReference type="Proteomes" id="UP000298416"/>
    </source>
</evidence>
<organism evidence="1">
    <name type="scientific">Salvia splendens</name>
    <name type="common">Scarlet sage</name>
    <dbReference type="NCBI Taxonomy" id="180675"/>
    <lineage>
        <taxon>Eukaryota</taxon>
        <taxon>Viridiplantae</taxon>
        <taxon>Streptophyta</taxon>
        <taxon>Embryophyta</taxon>
        <taxon>Tracheophyta</taxon>
        <taxon>Spermatophyta</taxon>
        <taxon>Magnoliopsida</taxon>
        <taxon>eudicotyledons</taxon>
        <taxon>Gunneridae</taxon>
        <taxon>Pentapetalae</taxon>
        <taxon>asterids</taxon>
        <taxon>lamiids</taxon>
        <taxon>Lamiales</taxon>
        <taxon>Lamiaceae</taxon>
        <taxon>Nepetoideae</taxon>
        <taxon>Mentheae</taxon>
        <taxon>Salviinae</taxon>
        <taxon>Salvia</taxon>
        <taxon>Salvia subgen. Calosphace</taxon>
        <taxon>core Calosphace</taxon>
    </lineage>
</organism>
<sequence length="118" mass="13228">MSRHSKLSYKASILIDVASLTDEGTKFLDEQLDFIDSKLKEMGVSSTTEYGSQRRKISDKAINIGDPCQIRAKECVDADCHLACVLLVAAQPDLSYYLSTWLNVSVDFDEILKSHLIR</sequence>
<gene>
    <name evidence="1" type="ORF">SASPL_120353</name>
</gene>
<keyword evidence="2" id="KW-1185">Reference proteome</keyword>
<reference evidence="1" key="2">
    <citation type="submission" date="2020-08" db="EMBL/GenBank/DDBJ databases">
        <title>Plant Genome Project.</title>
        <authorList>
            <person name="Zhang R.-G."/>
        </authorList>
    </citation>
    <scope>NUCLEOTIDE SEQUENCE</scope>
    <source>
        <strain evidence="1">Huo1</strain>
        <tissue evidence="1">Leaf</tissue>
    </source>
</reference>
<dbReference type="AlphaFoldDB" id="A0A8X8ZW58"/>
<name>A0A8X8ZW58_SALSN</name>